<dbReference type="STRING" id="314283.MED297_09031"/>
<keyword evidence="2" id="KW-1185">Reference proteome</keyword>
<dbReference type="AlphaFoldDB" id="A4BGJ0"/>
<reference evidence="1 2" key="1">
    <citation type="submission" date="2006-02" db="EMBL/GenBank/DDBJ databases">
        <authorList>
            <person name="Pinhassi J."/>
            <person name="Pedros-Alio C."/>
            <person name="Ferriera S."/>
            <person name="Johnson J."/>
            <person name="Kravitz S."/>
            <person name="Halpern A."/>
            <person name="Remington K."/>
            <person name="Beeson K."/>
            <person name="Tran B."/>
            <person name="Rogers Y.-H."/>
            <person name="Friedman R."/>
            <person name="Venter J.C."/>
        </authorList>
    </citation>
    <scope>NUCLEOTIDE SEQUENCE [LARGE SCALE GENOMIC DNA]</scope>
    <source>
        <strain evidence="1 2">MED297</strain>
    </source>
</reference>
<evidence type="ECO:0000313" key="1">
    <source>
        <dbReference type="EMBL" id="EAR08796.1"/>
    </source>
</evidence>
<protein>
    <submittedName>
        <fullName evidence="1">Uncharacterized protein</fullName>
    </submittedName>
</protein>
<evidence type="ECO:0000313" key="2">
    <source>
        <dbReference type="Proteomes" id="UP000005953"/>
    </source>
</evidence>
<gene>
    <name evidence="1" type="ORF">MED297_09031</name>
</gene>
<sequence>MAMAWMKDALISVRLFTIVLTDGADA</sequence>
<dbReference type="EMBL" id="AAOE01000016">
    <property type="protein sequence ID" value="EAR08796.1"/>
    <property type="molecule type" value="Genomic_DNA"/>
</dbReference>
<comment type="caution">
    <text evidence="1">The sequence shown here is derived from an EMBL/GenBank/DDBJ whole genome shotgun (WGS) entry which is preliminary data.</text>
</comment>
<name>A4BGJ0_9GAMM</name>
<organism evidence="1 2">
    <name type="scientific">Reinekea blandensis MED297</name>
    <dbReference type="NCBI Taxonomy" id="314283"/>
    <lineage>
        <taxon>Bacteria</taxon>
        <taxon>Pseudomonadati</taxon>
        <taxon>Pseudomonadota</taxon>
        <taxon>Gammaproteobacteria</taxon>
        <taxon>Oceanospirillales</taxon>
        <taxon>Saccharospirillaceae</taxon>
        <taxon>Reinekea</taxon>
    </lineage>
</organism>
<accession>A4BGJ0</accession>
<dbReference type="HOGENOM" id="CLU_3416996_0_0_6"/>
<proteinExistence type="predicted"/>
<dbReference type="Proteomes" id="UP000005953">
    <property type="component" value="Unassembled WGS sequence"/>
</dbReference>